<feature type="compositionally biased region" description="Polar residues" evidence="2">
    <location>
        <begin position="208"/>
        <end position="218"/>
    </location>
</feature>
<feature type="region of interest" description="Disordered" evidence="2">
    <location>
        <begin position="1"/>
        <end position="237"/>
    </location>
</feature>
<feature type="coiled-coil region" evidence="1">
    <location>
        <begin position="259"/>
        <end position="286"/>
    </location>
</feature>
<comment type="caution">
    <text evidence="3">The sequence shown here is derived from an EMBL/GenBank/DDBJ whole genome shotgun (WGS) entry which is preliminary data.</text>
</comment>
<evidence type="ECO:0000256" key="2">
    <source>
        <dbReference type="SAM" id="MobiDB-lite"/>
    </source>
</evidence>
<gene>
    <name evidence="3" type="ORF">CDD81_6956</name>
</gene>
<dbReference type="EMBL" id="NJET01000007">
    <property type="protein sequence ID" value="PHH66481.1"/>
    <property type="molecule type" value="Genomic_DNA"/>
</dbReference>
<evidence type="ECO:0000313" key="4">
    <source>
        <dbReference type="Proteomes" id="UP000226192"/>
    </source>
</evidence>
<organism evidence="3 4">
    <name type="scientific">Ophiocordyceps australis</name>
    <dbReference type="NCBI Taxonomy" id="1399860"/>
    <lineage>
        <taxon>Eukaryota</taxon>
        <taxon>Fungi</taxon>
        <taxon>Dikarya</taxon>
        <taxon>Ascomycota</taxon>
        <taxon>Pezizomycotina</taxon>
        <taxon>Sordariomycetes</taxon>
        <taxon>Hypocreomycetidae</taxon>
        <taxon>Hypocreales</taxon>
        <taxon>Ophiocordycipitaceae</taxon>
        <taxon>Ophiocordyceps</taxon>
    </lineage>
</organism>
<dbReference type="STRING" id="1399860.A0A2C5YHU9"/>
<dbReference type="Proteomes" id="UP000226192">
    <property type="component" value="Unassembled WGS sequence"/>
</dbReference>
<reference evidence="3 4" key="1">
    <citation type="submission" date="2017-06" db="EMBL/GenBank/DDBJ databases">
        <title>Ant-infecting Ophiocordyceps genomes reveal a high diversity of potential behavioral manipulation genes and a possible major role for enterotoxins.</title>
        <authorList>
            <person name="De Bekker C."/>
            <person name="Evans H.C."/>
            <person name="Brachmann A."/>
            <person name="Hughes D.P."/>
        </authorList>
    </citation>
    <scope>NUCLEOTIDE SEQUENCE [LARGE SCALE GENOMIC DNA]</scope>
    <source>
        <strain evidence="3 4">Map64</strain>
    </source>
</reference>
<proteinExistence type="predicted"/>
<keyword evidence="1" id="KW-0175">Coiled coil</keyword>
<evidence type="ECO:0000313" key="3">
    <source>
        <dbReference type="EMBL" id="PHH66481.1"/>
    </source>
</evidence>
<evidence type="ECO:0000256" key="1">
    <source>
        <dbReference type="SAM" id="Coils"/>
    </source>
</evidence>
<feature type="compositionally biased region" description="Low complexity" evidence="2">
    <location>
        <begin position="13"/>
        <end position="26"/>
    </location>
</feature>
<accession>A0A2C5YHU9</accession>
<protein>
    <submittedName>
        <fullName evidence="3">Uncharacterized protein</fullName>
    </submittedName>
</protein>
<keyword evidence="4" id="KW-1185">Reference proteome</keyword>
<dbReference type="OrthoDB" id="4160836at2759"/>
<feature type="compositionally biased region" description="Polar residues" evidence="2">
    <location>
        <begin position="28"/>
        <end position="43"/>
    </location>
</feature>
<dbReference type="AlphaFoldDB" id="A0A2C5YHU9"/>
<sequence length="622" mass="67578">MDESSPKRRRVSPRAASASSGRVAPSEASGSRPSRPSFASPTKASLARHNPHLLERSRSRSTSPSKVVASRAINGRRRQAMAPPSETPSTALAPNIAASEANETQDVAVDAMAVPSPNPFSAHSLHDSTPAHGSSPRFEPRPLPPPPPDGLDDLEPFIEQTLRHPHTGGFPVSARLEPKLPPPADDGISSSPPKGIHLSPLGRKAKQKSSPLKPTSRPTAEPDGEISGALPSATGTNDVGALVSTEYHAARRIAHLDGHQDKRRLVEELRSQISKLKSDLQTASKENERIHYMQISGRILASSDHDEVMSLIHRRLVQSGETPQSLQSKALLQIALNPIGLLPWGRPSYAVGKDKDEALANIKSHHPISMSADQELPFLQLFTPFNMTSAVSFLPPAPSQPLRQRRLLTLRSRDVAGLFTAKLELVVDAMTLRIVKLSLVGLEPSAKFEVEPFVDKICSGKCNRSMQRNIGLVCWAMGDWYRVAVQRARFWQLLDQRLGTKKRIMETVTTVRSRGRLSDVTVVADTADMVRLLGQQASEINLAVASASEDEAAIRLEWKIEFDWTGEAQSRVGILVGIPGKWREADGRGVFAKLPKLFEELVENQGGSEAAASIVTALLASL</sequence>
<name>A0A2C5YHU9_9HYPO</name>